<dbReference type="SUPFAM" id="SSF103039">
    <property type="entry name" value="CheC-like"/>
    <property type="match status" value="1"/>
</dbReference>
<evidence type="ECO:0000256" key="1">
    <source>
        <dbReference type="ARBA" id="ARBA00004117"/>
    </source>
</evidence>
<dbReference type="SUPFAM" id="SSF101801">
    <property type="entry name" value="Surface presentation of antigens (SPOA)"/>
    <property type="match status" value="1"/>
</dbReference>
<sequence length="330" mass="36277">MERILTQEEISELLSAVHQGEIPAEPNIETVEDGRQISPLNLVRAHASSDLKLNNFDLLIDSFARNYAISITNRVQQSANIRRTGIRPVECETFLHRLQSGVAIGLYRFDPLRHGVLAVLSPSLACALVEIQLGGDPTKPASVPNRPLTAIEMNILKSMFSDIALDLAKVLSSLDGVSISLQRLQSNPRLVNLIPGDAMTVVASLEIEIGATKGLLELIFPNSILDPIRESMQQSREDGGNEAWRRQLLAELPTISVEIAAELGTITLQMRDFINFREGDIIDLPWNPNDPLVIKVEGRPKYVAQVGVRNGNKAVRITDIYTEGANHGNS</sequence>
<evidence type="ECO:0000256" key="11">
    <source>
        <dbReference type="ARBA" id="ARBA00025044"/>
    </source>
</evidence>
<evidence type="ECO:0000256" key="8">
    <source>
        <dbReference type="ARBA" id="ARBA00022779"/>
    </source>
</evidence>
<dbReference type="InterPro" id="IPR028976">
    <property type="entry name" value="CheC-like_sf"/>
</dbReference>
<dbReference type="GO" id="GO:0005886">
    <property type="term" value="C:plasma membrane"/>
    <property type="evidence" value="ECO:0007669"/>
    <property type="project" value="UniProtKB-SubCell"/>
</dbReference>
<evidence type="ECO:0000256" key="2">
    <source>
        <dbReference type="ARBA" id="ARBA00004417"/>
    </source>
</evidence>
<comment type="function">
    <text evidence="11">FliM is one of three proteins (FliG, FliN, FliM) that forms the rotor-mounted switch complex (C ring), located at the base of the basal body. This complex interacts with the CheY and CheZ chemotaxis proteins, in addition to contacting components of the motor that determine the direction of flagellar rotation.</text>
</comment>
<keyword evidence="10" id="KW-0975">Bacterial flagellum</keyword>
<dbReference type="PIRSF" id="PIRSF002888">
    <property type="entry name" value="FliM"/>
    <property type="match status" value="1"/>
</dbReference>
<dbReference type="RefSeq" id="WP_148894383.1">
    <property type="nucleotide sequence ID" value="NZ_VNIB01000001.1"/>
</dbReference>
<keyword evidence="8" id="KW-0283">Flagellar rotation</keyword>
<dbReference type="InterPro" id="IPR001543">
    <property type="entry name" value="FliN-like_C"/>
</dbReference>
<proteinExistence type="inferred from homology"/>
<comment type="caution">
    <text evidence="13">The sequence shown here is derived from an EMBL/GenBank/DDBJ whole genome shotgun (WGS) entry which is preliminary data.</text>
</comment>
<evidence type="ECO:0000259" key="12">
    <source>
        <dbReference type="Pfam" id="PF01052"/>
    </source>
</evidence>
<comment type="subcellular location">
    <subcellularLocation>
        <location evidence="1">Bacterial flagellum basal body</location>
    </subcellularLocation>
    <subcellularLocation>
        <location evidence="2">Cell inner membrane</location>
        <topology evidence="2">Peripheral membrane protein</topology>
    </subcellularLocation>
</comment>
<dbReference type="Proteomes" id="UP000324159">
    <property type="component" value="Unassembled WGS sequence"/>
</dbReference>
<dbReference type="InterPro" id="IPR001689">
    <property type="entry name" value="Flag_FliM"/>
</dbReference>
<reference evidence="13 14" key="1">
    <citation type="submission" date="2019-07" db="EMBL/GenBank/DDBJ databases">
        <title>Genomic Encyclopedia of Type Strains, Phase IV (KMG-IV): sequencing the most valuable type-strain genomes for metagenomic binning, comparative biology and taxonomic classification.</title>
        <authorList>
            <person name="Goeker M."/>
        </authorList>
    </citation>
    <scope>NUCLEOTIDE SEQUENCE [LARGE SCALE GENOMIC DNA]</scope>
    <source>
        <strain evidence="13 14">SS015</strain>
    </source>
</reference>
<evidence type="ECO:0000313" key="13">
    <source>
        <dbReference type="EMBL" id="TYP00200.1"/>
    </source>
</evidence>
<evidence type="ECO:0000256" key="3">
    <source>
        <dbReference type="ARBA" id="ARBA00011049"/>
    </source>
</evidence>
<evidence type="ECO:0000256" key="6">
    <source>
        <dbReference type="ARBA" id="ARBA00022500"/>
    </source>
</evidence>
<keyword evidence="13" id="KW-0969">Cilium</keyword>
<evidence type="ECO:0000256" key="7">
    <source>
        <dbReference type="ARBA" id="ARBA00022519"/>
    </source>
</evidence>
<name>A0A5D3WQX3_9BACT</name>
<keyword evidence="5" id="KW-1003">Cell membrane</keyword>
<keyword evidence="9" id="KW-0472">Membrane</keyword>
<evidence type="ECO:0000256" key="4">
    <source>
        <dbReference type="ARBA" id="ARBA00021898"/>
    </source>
</evidence>
<feature type="domain" description="Flagellar motor switch protein FliN-like C-terminal" evidence="12">
    <location>
        <begin position="252"/>
        <end position="320"/>
    </location>
</feature>
<keyword evidence="13" id="KW-0966">Cell projection</keyword>
<protein>
    <recommendedName>
        <fullName evidence="4">Flagellar motor switch protein FliM</fullName>
    </recommendedName>
</protein>
<evidence type="ECO:0000256" key="9">
    <source>
        <dbReference type="ARBA" id="ARBA00023136"/>
    </source>
</evidence>
<dbReference type="GO" id="GO:0050918">
    <property type="term" value="P:positive chemotaxis"/>
    <property type="evidence" value="ECO:0007669"/>
    <property type="project" value="TreeGrafter"/>
</dbReference>
<dbReference type="CDD" id="cd17908">
    <property type="entry name" value="FliM"/>
    <property type="match status" value="1"/>
</dbReference>
<evidence type="ECO:0000313" key="14">
    <source>
        <dbReference type="Proteomes" id="UP000324159"/>
    </source>
</evidence>
<dbReference type="GO" id="GO:0009425">
    <property type="term" value="C:bacterial-type flagellum basal body"/>
    <property type="evidence" value="ECO:0007669"/>
    <property type="project" value="UniProtKB-SubCell"/>
</dbReference>
<gene>
    <name evidence="13" type="ORF">EDC39_101361</name>
</gene>
<dbReference type="PANTHER" id="PTHR30034:SF3">
    <property type="entry name" value="FLAGELLAR MOTOR SWITCH PROTEIN FLIM"/>
    <property type="match status" value="1"/>
</dbReference>
<dbReference type="InterPro" id="IPR036429">
    <property type="entry name" value="SpoA-like_sf"/>
</dbReference>
<keyword evidence="13" id="KW-0282">Flagellum</keyword>
<keyword evidence="14" id="KW-1185">Reference proteome</keyword>
<evidence type="ECO:0000256" key="5">
    <source>
        <dbReference type="ARBA" id="ARBA00022475"/>
    </source>
</evidence>
<accession>A0A5D3WQX3</accession>
<comment type="similarity">
    <text evidence="3">Belongs to the FliM family.</text>
</comment>
<organism evidence="13 14">
    <name type="scientific">Geothermobacter ehrlichii</name>
    <dbReference type="NCBI Taxonomy" id="213224"/>
    <lineage>
        <taxon>Bacteria</taxon>
        <taxon>Pseudomonadati</taxon>
        <taxon>Thermodesulfobacteriota</taxon>
        <taxon>Desulfuromonadia</taxon>
        <taxon>Desulfuromonadales</taxon>
        <taxon>Geothermobacteraceae</taxon>
        <taxon>Geothermobacter</taxon>
    </lineage>
</organism>
<dbReference type="GO" id="GO:0003774">
    <property type="term" value="F:cytoskeletal motor activity"/>
    <property type="evidence" value="ECO:0007669"/>
    <property type="project" value="InterPro"/>
</dbReference>
<keyword evidence="6" id="KW-0145">Chemotaxis</keyword>
<dbReference type="AlphaFoldDB" id="A0A5D3WQX3"/>
<dbReference type="PANTHER" id="PTHR30034">
    <property type="entry name" value="FLAGELLAR MOTOR SWITCH PROTEIN FLIM"/>
    <property type="match status" value="1"/>
</dbReference>
<evidence type="ECO:0000256" key="10">
    <source>
        <dbReference type="ARBA" id="ARBA00023143"/>
    </source>
</evidence>
<dbReference type="OrthoDB" id="9806941at2"/>
<dbReference type="PRINTS" id="PR00955">
    <property type="entry name" value="FLGMOTORFLIM"/>
</dbReference>
<dbReference type="Pfam" id="PF01052">
    <property type="entry name" value="FliMN_C"/>
    <property type="match status" value="1"/>
</dbReference>
<dbReference type="Gene3D" id="3.40.1550.10">
    <property type="entry name" value="CheC-like"/>
    <property type="match status" value="1"/>
</dbReference>
<keyword evidence="7" id="KW-0997">Cell inner membrane</keyword>
<dbReference type="GO" id="GO:0071978">
    <property type="term" value="P:bacterial-type flagellum-dependent swarming motility"/>
    <property type="evidence" value="ECO:0007669"/>
    <property type="project" value="TreeGrafter"/>
</dbReference>
<dbReference type="Gene3D" id="2.30.330.10">
    <property type="entry name" value="SpoA-like"/>
    <property type="match status" value="1"/>
</dbReference>
<dbReference type="Pfam" id="PF02154">
    <property type="entry name" value="FliM"/>
    <property type="match status" value="1"/>
</dbReference>
<dbReference type="EMBL" id="VNIB01000001">
    <property type="protein sequence ID" value="TYP00200.1"/>
    <property type="molecule type" value="Genomic_DNA"/>
</dbReference>